<evidence type="ECO:0000313" key="2">
    <source>
        <dbReference type="Proteomes" id="UP000306236"/>
    </source>
</evidence>
<dbReference type="AlphaFoldDB" id="A0A4S5BLK3"/>
<organism evidence="1 2">
    <name type="scientific">Lampropedia aestuarii</name>
    <dbReference type="NCBI Taxonomy" id="2562762"/>
    <lineage>
        <taxon>Bacteria</taxon>
        <taxon>Pseudomonadati</taxon>
        <taxon>Pseudomonadota</taxon>
        <taxon>Betaproteobacteria</taxon>
        <taxon>Burkholderiales</taxon>
        <taxon>Comamonadaceae</taxon>
        <taxon>Lampropedia</taxon>
    </lineage>
</organism>
<dbReference type="Proteomes" id="UP000306236">
    <property type="component" value="Unassembled WGS sequence"/>
</dbReference>
<comment type="caution">
    <text evidence="1">The sequence shown here is derived from an EMBL/GenBank/DDBJ whole genome shotgun (WGS) entry which is preliminary data.</text>
</comment>
<protein>
    <recommendedName>
        <fullName evidence="3">Dethiobiotin synthase</fullName>
    </recommendedName>
</protein>
<accession>A0A4S5BLK3</accession>
<dbReference type="Pfam" id="PF13500">
    <property type="entry name" value="AAA_26"/>
    <property type="match status" value="1"/>
</dbReference>
<dbReference type="InterPro" id="IPR027417">
    <property type="entry name" value="P-loop_NTPase"/>
</dbReference>
<name>A0A4S5BLK3_9BURK</name>
<keyword evidence="2" id="KW-1185">Reference proteome</keyword>
<dbReference type="Gene3D" id="3.40.50.300">
    <property type="entry name" value="P-loop containing nucleotide triphosphate hydrolases"/>
    <property type="match status" value="1"/>
</dbReference>
<proteinExistence type="predicted"/>
<sequence>MALGLWQVAGKTGLRWPVRPDPASGRKTLAASCAHSLAMPAAQLGRAACPVILICRLMPVTPSTAAVADRLAAPACASLFVLGAAGQGVHWVALALIHCLRQQGLRTTALMPVACDAQWHNGRWYSERVAQLKAHSSFAFPAAALCTVPAPDPSASPPRPVALRDVLDSYQALATWSDAVVVDGVGEPEALLAPELSLRELARWMRLPVVIVCEDSEAAWHAFCALLTRCRAQGIRVAGWVQLGCRPLRGDAGIPLLGTVPWQALSQPVEAAAHIDGLRLLQGLQRPSAS</sequence>
<dbReference type="SUPFAM" id="SSF52540">
    <property type="entry name" value="P-loop containing nucleoside triphosphate hydrolases"/>
    <property type="match status" value="1"/>
</dbReference>
<reference evidence="1 2" key="1">
    <citation type="submission" date="2019-04" db="EMBL/GenBank/DDBJ databases">
        <title>Lampropedia sp YIM MLB12 draf genome.</title>
        <authorList>
            <person name="Wang Y.-X."/>
        </authorList>
    </citation>
    <scope>NUCLEOTIDE SEQUENCE [LARGE SCALE GENOMIC DNA]</scope>
    <source>
        <strain evidence="1 2">YIM MLB12</strain>
    </source>
</reference>
<gene>
    <name evidence="1" type="ORF">E8K88_10075</name>
</gene>
<evidence type="ECO:0008006" key="3">
    <source>
        <dbReference type="Google" id="ProtNLM"/>
    </source>
</evidence>
<dbReference type="EMBL" id="SSWX01000011">
    <property type="protein sequence ID" value="THJ33260.1"/>
    <property type="molecule type" value="Genomic_DNA"/>
</dbReference>
<evidence type="ECO:0000313" key="1">
    <source>
        <dbReference type="EMBL" id="THJ33260.1"/>
    </source>
</evidence>